<dbReference type="PaxDb" id="4097-A0A1S4C606"/>
<dbReference type="InterPro" id="IPR043502">
    <property type="entry name" value="DNA/RNA_pol_sf"/>
</dbReference>
<accession>A0A1S4C606</accession>
<dbReference type="InterPro" id="IPR043128">
    <property type="entry name" value="Rev_trsase/Diguanyl_cyclase"/>
</dbReference>
<dbReference type="PANTHER" id="PTHR24559">
    <property type="entry name" value="TRANSPOSON TY3-I GAG-POL POLYPROTEIN"/>
    <property type="match status" value="1"/>
</dbReference>
<evidence type="ECO:0000259" key="3">
    <source>
        <dbReference type="Pfam" id="PF17919"/>
    </source>
</evidence>
<dbReference type="SMR" id="A0A1S4C606"/>
<protein>
    <recommendedName>
        <fullName evidence="5">RNA-directed DNA polymerase homolog</fullName>
    </recommendedName>
</protein>
<reference evidence="4" key="1">
    <citation type="submission" date="2025-08" db="UniProtKB">
        <authorList>
            <consortium name="RefSeq"/>
        </authorList>
    </citation>
    <scope>IDENTIFICATION</scope>
</reference>
<evidence type="ECO:0000256" key="1">
    <source>
        <dbReference type="SAM" id="MobiDB-lite"/>
    </source>
</evidence>
<dbReference type="InterPro" id="IPR041577">
    <property type="entry name" value="RT_RNaseH_2"/>
</dbReference>
<feature type="region of interest" description="Disordered" evidence="1">
    <location>
        <begin position="298"/>
        <end position="327"/>
    </location>
</feature>
<feature type="domain" description="Reverse transcriptase/retrotransposon-derived protein RNase H-like" evidence="3">
    <location>
        <begin position="194"/>
        <end position="245"/>
    </location>
</feature>
<gene>
    <name evidence="4" type="primary">LOC107815290</name>
</gene>
<proteinExistence type="predicted"/>
<dbReference type="KEGG" id="nta:107815290"/>
<dbReference type="Gene3D" id="3.30.70.270">
    <property type="match status" value="1"/>
</dbReference>
<sequence length="327" mass="37337">MVEAIGSTVKDLDPIQLDNNDHGKKAYIGCKLQELGTFREFLTPNADLFVFSHADMPVREKLETLLENGSVRESKYPRWVANVVMVKKKNDKWRMCVDFTDLNKACPKDSFLLSHIDQLIDAMAGHELLSFLDAYSGYNQILIEEEGQEKTTFITHQGTYYYRVMPFGLKNAGATYQRCHKFFGILKKENDLQWNSEYVQALKELKVYLSSPPLLSKPEPRQPHLVYIAVSEVAMSAVLVQENKGRLDKWAIELSEDDITYRPRTAIWSQVLADFVADFTAKIMPEVKKDVVHASAKHKTSGSCTPIERPTHQDLGWDSYSKSQHAK</sequence>
<dbReference type="RefSeq" id="XP_016496334.1">
    <property type="nucleotide sequence ID" value="XM_016640848.1"/>
</dbReference>
<dbReference type="PANTHER" id="PTHR24559:SF431">
    <property type="entry name" value="RNA-DIRECTED DNA POLYMERASE HOMOLOG"/>
    <property type="match status" value="1"/>
</dbReference>
<dbReference type="Gene3D" id="3.10.10.10">
    <property type="entry name" value="HIV Type 1 Reverse Transcriptase, subunit A, domain 1"/>
    <property type="match status" value="1"/>
</dbReference>
<dbReference type="CDD" id="cd01647">
    <property type="entry name" value="RT_LTR"/>
    <property type="match status" value="1"/>
</dbReference>
<dbReference type="STRING" id="4097.A0A1S4C606"/>
<dbReference type="InterPro" id="IPR000477">
    <property type="entry name" value="RT_dom"/>
</dbReference>
<dbReference type="InterPro" id="IPR053134">
    <property type="entry name" value="RNA-dir_DNA_polymerase"/>
</dbReference>
<dbReference type="AlphaFoldDB" id="A0A1S4C606"/>
<organism evidence="4">
    <name type="scientific">Nicotiana tabacum</name>
    <name type="common">Common tobacco</name>
    <dbReference type="NCBI Taxonomy" id="4097"/>
    <lineage>
        <taxon>Eukaryota</taxon>
        <taxon>Viridiplantae</taxon>
        <taxon>Streptophyta</taxon>
        <taxon>Embryophyta</taxon>
        <taxon>Tracheophyta</taxon>
        <taxon>Spermatophyta</taxon>
        <taxon>Magnoliopsida</taxon>
        <taxon>eudicotyledons</taxon>
        <taxon>Gunneridae</taxon>
        <taxon>Pentapetalae</taxon>
        <taxon>asterids</taxon>
        <taxon>lamiids</taxon>
        <taxon>Solanales</taxon>
        <taxon>Solanaceae</taxon>
        <taxon>Nicotianoideae</taxon>
        <taxon>Nicotianeae</taxon>
        <taxon>Nicotiana</taxon>
    </lineage>
</organism>
<name>A0A1S4C606_TOBAC</name>
<dbReference type="OrthoDB" id="1304181at2759"/>
<feature type="domain" description="Reverse transcriptase" evidence="2">
    <location>
        <begin position="86"/>
        <end position="180"/>
    </location>
</feature>
<dbReference type="Pfam" id="PF17919">
    <property type="entry name" value="RT_RNaseH_2"/>
    <property type="match status" value="1"/>
</dbReference>
<dbReference type="SUPFAM" id="SSF56672">
    <property type="entry name" value="DNA/RNA polymerases"/>
    <property type="match status" value="1"/>
</dbReference>
<evidence type="ECO:0000259" key="2">
    <source>
        <dbReference type="Pfam" id="PF00078"/>
    </source>
</evidence>
<evidence type="ECO:0000313" key="4">
    <source>
        <dbReference type="RefSeq" id="XP_016496334.1"/>
    </source>
</evidence>
<evidence type="ECO:0008006" key="5">
    <source>
        <dbReference type="Google" id="ProtNLM"/>
    </source>
</evidence>
<dbReference type="Pfam" id="PF00078">
    <property type="entry name" value="RVT_1"/>
    <property type="match status" value="1"/>
</dbReference>